<dbReference type="OrthoDB" id="1470350at2759"/>
<keyword evidence="2 7" id="KW-0349">Heme</keyword>
<keyword evidence="4 7" id="KW-0560">Oxidoreductase</keyword>
<dbReference type="GO" id="GO:0020037">
    <property type="term" value="F:heme binding"/>
    <property type="evidence" value="ECO:0007669"/>
    <property type="project" value="InterPro"/>
</dbReference>
<dbReference type="Gene3D" id="1.10.630.10">
    <property type="entry name" value="Cytochrome P450"/>
    <property type="match status" value="1"/>
</dbReference>
<comment type="similarity">
    <text evidence="1 7">Belongs to the cytochrome P450 family.</text>
</comment>
<gene>
    <name evidence="8" type="ORF">M011DRAFT_445876</name>
</gene>
<reference evidence="8" key="1">
    <citation type="journal article" date="2020" name="Stud. Mycol.">
        <title>101 Dothideomycetes genomes: a test case for predicting lifestyles and emergence of pathogens.</title>
        <authorList>
            <person name="Haridas S."/>
            <person name="Albert R."/>
            <person name="Binder M."/>
            <person name="Bloem J."/>
            <person name="Labutti K."/>
            <person name="Salamov A."/>
            <person name="Andreopoulos B."/>
            <person name="Baker S."/>
            <person name="Barry K."/>
            <person name="Bills G."/>
            <person name="Bluhm B."/>
            <person name="Cannon C."/>
            <person name="Castanera R."/>
            <person name="Culley D."/>
            <person name="Daum C."/>
            <person name="Ezra D."/>
            <person name="Gonzalez J."/>
            <person name="Henrissat B."/>
            <person name="Kuo A."/>
            <person name="Liang C."/>
            <person name="Lipzen A."/>
            <person name="Lutzoni F."/>
            <person name="Magnuson J."/>
            <person name="Mondo S."/>
            <person name="Nolan M."/>
            <person name="Ohm R."/>
            <person name="Pangilinan J."/>
            <person name="Park H.-J."/>
            <person name="Ramirez L."/>
            <person name="Alfaro M."/>
            <person name="Sun H."/>
            <person name="Tritt A."/>
            <person name="Yoshinaga Y."/>
            <person name="Zwiers L.-H."/>
            <person name="Turgeon B."/>
            <person name="Goodwin S."/>
            <person name="Spatafora J."/>
            <person name="Crous P."/>
            <person name="Grigoriev I."/>
        </authorList>
    </citation>
    <scope>NUCLEOTIDE SEQUENCE</scope>
    <source>
        <strain evidence="8">CBS 119925</strain>
    </source>
</reference>
<organism evidence="8 9">
    <name type="scientific">Sporormia fimetaria CBS 119925</name>
    <dbReference type="NCBI Taxonomy" id="1340428"/>
    <lineage>
        <taxon>Eukaryota</taxon>
        <taxon>Fungi</taxon>
        <taxon>Dikarya</taxon>
        <taxon>Ascomycota</taxon>
        <taxon>Pezizomycotina</taxon>
        <taxon>Dothideomycetes</taxon>
        <taxon>Pleosporomycetidae</taxon>
        <taxon>Pleosporales</taxon>
        <taxon>Sporormiaceae</taxon>
        <taxon>Sporormia</taxon>
    </lineage>
</organism>
<dbReference type="CDD" id="cd11070">
    <property type="entry name" value="CYP56-like"/>
    <property type="match status" value="1"/>
</dbReference>
<evidence type="ECO:0000256" key="1">
    <source>
        <dbReference type="ARBA" id="ARBA00010617"/>
    </source>
</evidence>
<dbReference type="PROSITE" id="PS00086">
    <property type="entry name" value="CYTOCHROME_P450"/>
    <property type="match status" value="1"/>
</dbReference>
<dbReference type="PANTHER" id="PTHR24291:SF50">
    <property type="entry name" value="BIFUNCTIONAL ALBAFLAVENONE MONOOXYGENASE_TERPENE SYNTHASE"/>
    <property type="match status" value="1"/>
</dbReference>
<dbReference type="EMBL" id="MU006578">
    <property type="protein sequence ID" value="KAF2746361.1"/>
    <property type="molecule type" value="Genomic_DNA"/>
</dbReference>
<keyword evidence="6 7" id="KW-0503">Monooxygenase</keyword>
<evidence type="ECO:0000256" key="6">
    <source>
        <dbReference type="ARBA" id="ARBA00023033"/>
    </source>
</evidence>
<dbReference type="Pfam" id="PF00067">
    <property type="entry name" value="p450"/>
    <property type="match status" value="1"/>
</dbReference>
<dbReference type="InterPro" id="IPR017972">
    <property type="entry name" value="Cyt_P450_CS"/>
</dbReference>
<protein>
    <submittedName>
        <fullName evidence="8">Cytochrome P450</fullName>
    </submittedName>
</protein>
<dbReference type="InterPro" id="IPR036396">
    <property type="entry name" value="Cyt_P450_sf"/>
</dbReference>
<name>A0A6A6VAP4_9PLEO</name>
<evidence type="ECO:0000313" key="8">
    <source>
        <dbReference type="EMBL" id="KAF2746361.1"/>
    </source>
</evidence>
<evidence type="ECO:0000256" key="3">
    <source>
        <dbReference type="ARBA" id="ARBA00022723"/>
    </source>
</evidence>
<keyword evidence="9" id="KW-1185">Reference proteome</keyword>
<accession>A0A6A6VAP4</accession>
<evidence type="ECO:0000256" key="2">
    <source>
        <dbReference type="ARBA" id="ARBA00022617"/>
    </source>
</evidence>
<keyword evidence="5 7" id="KW-0408">Iron</keyword>
<dbReference type="InterPro" id="IPR001128">
    <property type="entry name" value="Cyt_P450"/>
</dbReference>
<dbReference type="Proteomes" id="UP000799440">
    <property type="component" value="Unassembled WGS sequence"/>
</dbReference>
<evidence type="ECO:0000256" key="4">
    <source>
        <dbReference type="ARBA" id="ARBA00023002"/>
    </source>
</evidence>
<dbReference type="SUPFAM" id="SSF48264">
    <property type="entry name" value="Cytochrome P450"/>
    <property type="match status" value="1"/>
</dbReference>
<keyword evidence="3 7" id="KW-0479">Metal-binding</keyword>
<evidence type="ECO:0000256" key="7">
    <source>
        <dbReference type="RuleBase" id="RU000461"/>
    </source>
</evidence>
<proteinExistence type="inferred from homology"/>
<evidence type="ECO:0000313" key="9">
    <source>
        <dbReference type="Proteomes" id="UP000799440"/>
    </source>
</evidence>
<dbReference type="AlphaFoldDB" id="A0A6A6VAP4"/>
<dbReference type="PANTHER" id="PTHR24291">
    <property type="entry name" value="CYTOCHROME P450 FAMILY 4"/>
    <property type="match status" value="1"/>
</dbReference>
<dbReference type="GO" id="GO:0005506">
    <property type="term" value="F:iron ion binding"/>
    <property type="evidence" value="ECO:0007669"/>
    <property type="project" value="InterPro"/>
</dbReference>
<dbReference type="GO" id="GO:0004497">
    <property type="term" value="F:monooxygenase activity"/>
    <property type="evidence" value="ECO:0007669"/>
    <property type="project" value="UniProtKB-KW"/>
</dbReference>
<dbReference type="InterPro" id="IPR050196">
    <property type="entry name" value="Cytochrome_P450_Monoox"/>
</dbReference>
<evidence type="ECO:0000256" key="5">
    <source>
        <dbReference type="ARBA" id="ARBA00023004"/>
    </source>
</evidence>
<dbReference type="GO" id="GO:0016705">
    <property type="term" value="F:oxidoreductase activity, acting on paired donors, with incorporation or reduction of molecular oxygen"/>
    <property type="evidence" value="ECO:0007669"/>
    <property type="project" value="InterPro"/>
</dbReference>
<dbReference type="PRINTS" id="PR00385">
    <property type="entry name" value="P450"/>
</dbReference>
<sequence>MIVQHCLRALLWGAFAWTAWSWYHLFRNYRAARKIGIPLRVLPISHENPAWMIVDKVFVPLFKKIPFGTGSFTRYNWRGWEFEDKFRSHEELGGAFVLVTPGRNWLYVCDPVALADIFQRRADFPRPLEIYEMTNVFGPNLSTTDGEQWQRQRKVTASAFNELNNEMVWAESLRQGHDMIAYWGRQQRVRTTSDDVRTFSLHVLSYAGFHKSYEFQGHDERKEKGIATDYKESLKLILENCVFLFVFGTRIIAKPWMPAKIRALHKAVLTFKNYMTDLYESEKNAFAPGKSARTNLMSALVREAQADKKGGLTESEFYGNMFLFNFAGHDTTAAALGFSFVLLATDPSTQDWIHEELDDVFGDRDPSQWVYADFQRMPRCLAIMMESLRLYAPVPIAKSTGKRPTALTVDGRTFTLPANTLVIPQHFAVHTHPKIWGQDSLEWKPSRWIAENGPQEGETIITPQKGSYVAWSEGLRVCPGRKFSQVEFVACMAAVFRDWYVEPVVYAGETMVQARNRVAKLVEEDTAIVLLLQMLHPERAPLVWKRWNRTSPPR</sequence>